<gene>
    <name evidence="1" type="ORF">C1SCF055_LOCUS15598</name>
</gene>
<keyword evidence="3" id="KW-1185">Reference proteome</keyword>
<evidence type="ECO:0000313" key="1">
    <source>
        <dbReference type="EMBL" id="CAI3988424.1"/>
    </source>
</evidence>
<organism evidence="1">
    <name type="scientific">Cladocopium goreaui</name>
    <dbReference type="NCBI Taxonomy" id="2562237"/>
    <lineage>
        <taxon>Eukaryota</taxon>
        <taxon>Sar</taxon>
        <taxon>Alveolata</taxon>
        <taxon>Dinophyceae</taxon>
        <taxon>Suessiales</taxon>
        <taxon>Symbiodiniaceae</taxon>
        <taxon>Cladocopium</taxon>
    </lineage>
</organism>
<reference evidence="2 3" key="2">
    <citation type="submission" date="2024-05" db="EMBL/GenBank/DDBJ databases">
        <authorList>
            <person name="Chen Y."/>
            <person name="Shah S."/>
            <person name="Dougan E. K."/>
            <person name="Thang M."/>
            <person name="Chan C."/>
        </authorList>
    </citation>
    <scope>NUCLEOTIDE SEQUENCE [LARGE SCALE GENOMIC DNA]</scope>
</reference>
<dbReference type="EMBL" id="CAMXCT010001265">
    <property type="protein sequence ID" value="CAI3988424.1"/>
    <property type="molecule type" value="Genomic_DNA"/>
</dbReference>
<evidence type="ECO:0000313" key="2">
    <source>
        <dbReference type="EMBL" id="CAL4775736.1"/>
    </source>
</evidence>
<name>A0A9P1CB88_9DINO</name>
<dbReference type="EMBL" id="CAMXCT020001265">
    <property type="protein sequence ID" value="CAL1141799.1"/>
    <property type="molecule type" value="Genomic_DNA"/>
</dbReference>
<protein>
    <submittedName>
        <fullName evidence="1">Uncharacterized protein</fullName>
    </submittedName>
</protein>
<dbReference type="Proteomes" id="UP001152797">
    <property type="component" value="Unassembled WGS sequence"/>
</dbReference>
<sequence length="132" mass="14159">MATHLNGAWVPHKVDLHRLSFRRAVTQAVSRPAPVTLAQGRRWSQSQQMPRWAAAVSAMAAAATRQLTSAGQSEEDSISRKQLTSFLSILGQSAAVGLLAASAFCNSASSAVEGIDEMRSKHACELERLKAD</sequence>
<accession>A0A9P1CB88</accession>
<evidence type="ECO:0000313" key="3">
    <source>
        <dbReference type="Proteomes" id="UP001152797"/>
    </source>
</evidence>
<proteinExistence type="predicted"/>
<dbReference type="EMBL" id="CAMXCT030001265">
    <property type="protein sequence ID" value="CAL4775736.1"/>
    <property type="molecule type" value="Genomic_DNA"/>
</dbReference>
<dbReference type="AlphaFoldDB" id="A0A9P1CB88"/>
<comment type="caution">
    <text evidence="1">The sequence shown here is derived from an EMBL/GenBank/DDBJ whole genome shotgun (WGS) entry which is preliminary data.</text>
</comment>
<reference evidence="1" key="1">
    <citation type="submission" date="2022-10" db="EMBL/GenBank/DDBJ databases">
        <authorList>
            <person name="Chen Y."/>
            <person name="Dougan E. K."/>
            <person name="Chan C."/>
            <person name="Rhodes N."/>
            <person name="Thang M."/>
        </authorList>
    </citation>
    <scope>NUCLEOTIDE SEQUENCE</scope>
</reference>